<name>A0A1X6Z536_9RHOB</name>
<dbReference type="InterPro" id="IPR011227">
    <property type="entry name" value="UCP029730"/>
</dbReference>
<evidence type="ECO:0000313" key="2">
    <source>
        <dbReference type="Proteomes" id="UP000193963"/>
    </source>
</evidence>
<dbReference type="RefSeq" id="WP_085887971.1">
    <property type="nucleotide sequence ID" value="NZ_FWFN01000003.1"/>
</dbReference>
<dbReference type="Gene3D" id="3.40.630.40">
    <property type="entry name" value="Zn-dependent exopeptidases"/>
    <property type="match status" value="1"/>
</dbReference>
<dbReference type="AlphaFoldDB" id="A0A1X6Z536"/>
<dbReference type="Proteomes" id="UP000193963">
    <property type="component" value="Unassembled WGS sequence"/>
</dbReference>
<organism evidence="1 2">
    <name type="scientific">Pseudooceanicola marinus</name>
    <dbReference type="NCBI Taxonomy" id="396013"/>
    <lineage>
        <taxon>Bacteria</taxon>
        <taxon>Pseudomonadati</taxon>
        <taxon>Pseudomonadota</taxon>
        <taxon>Alphaproteobacteria</taxon>
        <taxon>Rhodobacterales</taxon>
        <taxon>Paracoccaceae</taxon>
        <taxon>Pseudooceanicola</taxon>
    </lineage>
</organism>
<proteinExistence type="predicted"/>
<accession>A0A1X6Z536</accession>
<dbReference type="OrthoDB" id="9815326at2"/>
<keyword evidence="2" id="KW-1185">Reference proteome</keyword>
<dbReference type="EMBL" id="FWFN01000003">
    <property type="protein sequence ID" value="SLN41003.1"/>
    <property type="molecule type" value="Genomic_DNA"/>
</dbReference>
<gene>
    <name evidence="1" type="ORF">PSM7751_01884</name>
</gene>
<dbReference type="PIRSF" id="PIRSF029730">
    <property type="entry name" value="UCP029730"/>
    <property type="match status" value="1"/>
</dbReference>
<sequence length="271" mass="28173">MVGNDSQILAPGERPAVEVIHPGGTGPVVLSCEHASAAIPAALDGLGLAEADRLSHAVWDPGALALAVAISERMGAPLVASRVSRLVYDCNRPPSSPGAMPERSEVVEVPGNVGLNDEQRAARVCEIYRPFQAALSGVLDRHGGALVTVHSFTPLWHGEPRATEIGLLHDSDDRLALAMMDNWTGPLKAELNAPYSATDGVTHTLREHAVSRGRLNVMIEVRNDLLADAEKVSLAAEQLCGALSLSLAALATEGEEGCAPASAALPTGEGA</sequence>
<dbReference type="InterPro" id="IPR007709">
    <property type="entry name" value="N-FG_amidohydro"/>
</dbReference>
<dbReference type="GO" id="GO:0016787">
    <property type="term" value="F:hydrolase activity"/>
    <property type="evidence" value="ECO:0007669"/>
    <property type="project" value="UniProtKB-KW"/>
</dbReference>
<dbReference type="SUPFAM" id="SSF53187">
    <property type="entry name" value="Zn-dependent exopeptidases"/>
    <property type="match status" value="1"/>
</dbReference>
<reference evidence="1 2" key="1">
    <citation type="submission" date="2017-03" db="EMBL/GenBank/DDBJ databases">
        <authorList>
            <person name="Afonso C.L."/>
            <person name="Miller P.J."/>
            <person name="Scott M.A."/>
            <person name="Spackman E."/>
            <person name="Goraichik I."/>
            <person name="Dimitrov K.M."/>
            <person name="Suarez D.L."/>
            <person name="Swayne D.E."/>
        </authorList>
    </citation>
    <scope>NUCLEOTIDE SEQUENCE [LARGE SCALE GENOMIC DNA]</scope>
    <source>
        <strain evidence="1 2">CECT 7751</strain>
    </source>
</reference>
<dbReference type="Pfam" id="PF05013">
    <property type="entry name" value="FGase"/>
    <property type="match status" value="1"/>
</dbReference>
<evidence type="ECO:0000313" key="1">
    <source>
        <dbReference type="EMBL" id="SLN41003.1"/>
    </source>
</evidence>
<keyword evidence="1" id="KW-0378">Hydrolase</keyword>
<protein>
    <submittedName>
        <fullName evidence="1">N-formylglutamate amidohydrolase</fullName>
    </submittedName>
</protein>